<dbReference type="Proteomes" id="UP000073492">
    <property type="component" value="Unassembled WGS sequence"/>
</dbReference>
<organism evidence="2 3">
    <name type="scientific">Pseudocercospora musae</name>
    <dbReference type="NCBI Taxonomy" id="113226"/>
    <lineage>
        <taxon>Eukaryota</taxon>
        <taxon>Fungi</taxon>
        <taxon>Dikarya</taxon>
        <taxon>Ascomycota</taxon>
        <taxon>Pezizomycotina</taxon>
        <taxon>Dothideomycetes</taxon>
        <taxon>Dothideomycetidae</taxon>
        <taxon>Mycosphaerellales</taxon>
        <taxon>Mycosphaerellaceae</taxon>
        <taxon>Pseudocercospora</taxon>
    </lineage>
</organism>
<evidence type="ECO:0000256" key="1">
    <source>
        <dbReference type="SAM" id="MobiDB-lite"/>
    </source>
</evidence>
<keyword evidence="3" id="KW-1185">Reference proteome</keyword>
<dbReference type="EMBL" id="LFZO01000210">
    <property type="protein sequence ID" value="KXT11276.1"/>
    <property type="molecule type" value="Genomic_DNA"/>
</dbReference>
<feature type="compositionally biased region" description="Basic and acidic residues" evidence="1">
    <location>
        <begin position="59"/>
        <end position="69"/>
    </location>
</feature>
<evidence type="ECO:0000313" key="3">
    <source>
        <dbReference type="Proteomes" id="UP000073492"/>
    </source>
</evidence>
<comment type="caution">
    <text evidence="2">The sequence shown here is derived from an EMBL/GenBank/DDBJ whole genome shotgun (WGS) entry which is preliminary data.</text>
</comment>
<gene>
    <name evidence="2" type="ORF">AC579_1679</name>
</gene>
<feature type="region of interest" description="Disordered" evidence="1">
    <location>
        <begin position="55"/>
        <end position="86"/>
    </location>
</feature>
<reference evidence="2 3" key="1">
    <citation type="submission" date="2015-07" db="EMBL/GenBank/DDBJ databases">
        <title>Comparative genomics of the Sigatoka disease complex on banana suggests a link between parallel evolutionary changes in Pseudocercospora fijiensis and Pseudocercospora eumusae and increased virulence on the banana host.</title>
        <authorList>
            <person name="Chang T.-C."/>
            <person name="Salvucci A."/>
            <person name="Crous P.W."/>
            <person name="Stergiopoulos I."/>
        </authorList>
    </citation>
    <scope>NUCLEOTIDE SEQUENCE [LARGE SCALE GENOMIC DNA]</scope>
    <source>
        <strain evidence="2 3">CBS 116634</strain>
    </source>
</reference>
<dbReference type="AlphaFoldDB" id="A0A139I9B3"/>
<proteinExistence type="predicted"/>
<accession>A0A139I9B3</accession>
<sequence length="129" mass="13911">MTMTLGVGTAAHTRPRRFHLEGSNPARRGAGFPKHYDDAASRTGAITPGWLIGGLGKASSDHGPDRESDQLTEAKQSCLKHCSSSQALPRGAAHGLMFAGRRRDGPLPIAHIYPHRRNIVPAAQRNSRQ</sequence>
<protein>
    <submittedName>
        <fullName evidence="2">Uncharacterized protein</fullName>
    </submittedName>
</protein>
<evidence type="ECO:0000313" key="2">
    <source>
        <dbReference type="EMBL" id="KXT11276.1"/>
    </source>
</evidence>
<name>A0A139I9B3_9PEZI</name>